<dbReference type="AlphaFoldDB" id="A0AAN9JS54"/>
<keyword evidence="2 5" id="KW-0217">Developmental protein</keyword>
<keyword evidence="6" id="KW-0175">Coiled coil</keyword>
<organism evidence="7 8">
    <name type="scientific">Clitoria ternatea</name>
    <name type="common">Butterfly pea</name>
    <dbReference type="NCBI Taxonomy" id="43366"/>
    <lineage>
        <taxon>Eukaryota</taxon>
        <taxon>Viridiplantae</taxon>
        <taxon>Streptophyta</taxon>
        <taxon>Embryophyta</taxon>
        <taxon>Tracheophyta</taxon>
        <taxon>Spermatophyta</taxon>
        <taxon>Magnoliopsida</taxon>
        <taxon>eudicotyledons</taxon>
        <taxon>Gunneridae</taxon>
        <taxon>Pentapetalae</taxon>
        <taxon>rosids</taxon>
        <taxon>fabids</taxon>
        <taxon>Fabales</taxon>
        <taxon>Fabaceae</taxon>
        <taxon>Papilionoideae</taxon>
        <taxon>50 kb inversion clade</taxon>
        <taxon>NPAAA clade</taxon>
        <taxon>indigoferoid/millettioid clade</taxon>
        <taxon>Phaseoleae</taxon>
        <taxon>Clitoria</taxon>
    </lineage>
</organism>
<comment type="similarity">
    <text evidence="1 5">Belongs to the Frigida family.</text>
</comment>
<evidence type="ECO:0000313" key="8">
    <source>
        <dbReference type="Proteomes" id="UP001359559"/>
    </source>
</evidence>
<dbReference type="InterPro" id="IPR012474">
    <property type="entry name" value="Frigida"/>
</dbReference>
<dbReference type="Pfam" id="PF07899">
    <property type="entry name" value="Frigida"/>
    <property type="match status" value="1"/>
</dbReference>
<evidence type="ECO:0000256" key="5">
    <source>
        <dbReference type="RuleBase" id="RU364012"/>
    </source>
</evidence>
<name>A0AAN9JS54_CLITE</name>
<protein>
    <recommendedName>
        <fullName evidence="5">FRIGIDA-like protein</fullName>
    </recommendedName>
</protein>
<dbReference type="PANTHER" id="PTHR31791">
    <property type="entry name" value="FRIGIDA-LIKE PROTEIN 3-RELATED"/>
    <property type="match status" value="1"/>
</dbReference>
<comment type="caution">
    <text evidence="7">The sequence shown here is derived from an EMBL/GenBank/DDBJ whole genome shotgun (WGS) entry which is preliminary data.</text>
</comment>
<evidence type="ECO:0000313" key="7">
    <source>
        <dbReference type="EMBL" id="KAK7302872.1"/>
    </source>
</evidence>
<dbReference type="Gene3D" id="1.20.5.170">
    <property type="match status" value="1"/>
</dbReference>
<evidence type="ECO:0000256" key="2">
    <source>
        <dbReference type="ARBA" id="ARBA00022473"/>
    </source>
</evidence>
<dbReference type="Proteomes" id="UP001359559">
    <property type="component" value="Unassembled WGS sequence"/>
</dbReference>
<dbReference type="GO" id="GO:0009908">
    <property type="term" value="P:flower development"/>
    <property type="evidence" value="ECO:0007669"/>
    <property type="project" value="UniProtKB-KW"/>
</dbReference>
<evidence type="ECO:0000256" key="1">
    <source>
        <dbReference type="ARBA" id="ARBA00008956"/>
    </source>
</evidence>
<reference evidence="7 8" key="1">
    <citation type="submission" date="2024-01" db="EMBL/GenBank/DDBJ databases">
        <title>The genomes of 5 underutilized Papilionoideae crops provide insights into root nodulation and disease resistance.</title>
        <authorList>
            <person name="Yuan L."/>
        </authorList>
    </citation>
    <scope>NUCLEOTIDE SEQUENCE [LARGE SCALE GENOMIC DNA]</scope>
    <source>
        <strain evidence="7">LY-2023</strain>
        <tissue evidence="7">Leaf</tissue>
    </source>
</reference>
<evidence type="ECO:0000256" key="4">
    <source>
        <dbReference type="ARBA" id="ARBA00023089"/>
    </source>
</evidence>
<proteinExistence type="inferred from homology"/>
<accession>A0AAN9JS54</accession>
<sequence>MKDFDSKKKQVEGQIKELESKEKHLEGRVKELTSKVEEFEGQVKEVESQKYIDLHNQLEMEDLLHHPQFLPSERADELELIHYDILVNLQGSSDPPSVVLDIIKNPIDPESREGDNAIIIDGTHIFLLEQLMRISPHIKPHVREEAMKLALDLKAKMRASAENSLMVLGFLLLLSNYGLVSSFDEDEVLKLIEIVAQHKQVVEMFRNLGFADKIPAFVQNLIKKKQHIEAVRFICAYELADKENQPIDLLREYVQNAKLISESSANYEVKDKAIDQEIANLRAVLECISDNKLESEDLCNEIQGRIFELNMHKASSIYTASRPSCNNLK</sequence>
<gene>
    <name evidence="7" type="ORF">RJT34_13769</name>
</gene>
<keyword evidence="8" id="KW-1185">Reference proteome</keyword>
<evidence type="ECO:0000256" key="3">
    <source>
        <dbReference type="ARBA" id="ARBA00022782"/>
    </source>
</evidence>
<dbReference type="GO" id="GO:0030154">
    <property type="term" value="P:cell differentiation"/>
    <property type="evidence" value="ECO:0007669"/>
    <property type="project" value="UniProtKB-KW"/>
</dbReference>
<feature type="coiled-coil region" evidence="6">
    <location>
        <begin position="1"/>
        <end position="49"/>
    </location>
</feature>
<keyword evidence="4 5" id="KW-0287">Flowering</keyword>
<evidence type="ECO:0000256" key="6">
    <source>
        <dbReference type="SAM" id="Coils"/>
    </source>
</evidence>
<dbReference type="PANTHER" id="PTHR31791:SF37">
    <property type="entry name" value="A_TM021B04.7 PROTEIN"/>
    <property type="match status" value="1"/>
</dbReference>
<keyword evidence="3 5" id="KW-0221">Differentiation</keyword>
<dbReference type="EMBL" id="JAYKXN010000003">
    <property type="protein sequence ID" value="KAK7302872.1"/>
    <property type="molecule type" value="Genomic_DNA"/>
</dbReference>